<evidence type="ECO:0000256" key="2">
    <source>
        <dbReference type="ARBA" id="ARBA00023125"/>
    </source>
</evidence>
<evidence type="ECO:0000256" key="1">
    <source>
        <dbReference type="ARBA" id="ARBA00023015"/>
    </source>
</evidence>
<name>B4D5Y6_9BACT</name>
<organism evidence="6 7">
    <name type="scientific">Chthoniobacter flavus Ellin428</name>
    <dbReference type="NCBI Taxonomy" id="497964"/>
    <lineage>
        <taxon>Bacteria</taxon>
        <taxon>Pseudomonadati</taxon>
        <taxon>Verrucomicrobiota</taxon>
        <taxon>Spartobacteria</taxon>
        <taxon>Chthoniobacterales</taxon>
        <taxon>Chthoniobacteraceae</taxon>
        <taxon>Chthoniobacter</taxon>
    </lineage>
</organism>
<dbReference type="SUPFAM" id="SSF51215">
    <property type="entry name" value="Regulatory protein AraC"/>
    <property type="match status" value="1"/>
</dbReference>
<accession>B4D5Y6</accession>
<dbReference type="InterPro" id="IPR018060">
    <property type="entry name" value="HTH_AraC"/>
</dbReference>
<comment type="caution">
    <text evidence="6">The sequence shown here is derived from an EMBL/GenBank/DDBJ whole genome shotgun (WGS) entry which is preliminary data.</text>
</comment>
<dbReference type="STRING" id="497964.CfE428DRAFT_4325"/>
<proteinExistence type="predicted"/>
<dbReference type="InterPro" id="IPR050204">
    <property type="entry name" value="AraC_XylS_family_regulators"/>
</dbReference>
<protein>
    <submittedName>
        <fullName evidence="6">Transcriptional regulator, AraC family</fullName>
    </submittedName>
</protein>
<dbReference type="EMBL" id="ABVL01000014">
    <property type="protein sequence ID" value="EDY18189.1"/>
    <property type="molecule type" value="Genomic_DNA"/>
</dbReference>
<dbReference type="Gene3D" id="1.10.10.60">
    <property type="entry name" value="Homeodomain-like"/>
    <property type="match status" value="1"/>
</dbReference>
<dbReference type="InterPro" id="IPR037923">
    <property type="entry name" value="HTH-like"/>
</dbReference>
<keyword evidence="2" id="KW-0238">DNA-binding</keyword>
<dbReference type="InterPro" id="IPR009057">
    <property type="entry name" value="Homeodomain-like_sf"/>
</dbReference>
<evidence type="ECO:0000313" key="6">
    <source>
        <dbReference type="EMBL" id="EDY18189.1"/>
    </source>
</evidence>
<keyword evidence="3" id="KW-0010">Activator</keyword>
<dbReference type="Proteomes" id="UP000005824">
    <property type="component" value="Unassembled WGS sequence"/>
</dbReference>
<dbReference type="InterPro" id="IPR014710">
    <property type="entry name" value="RmlC-like_jellyroll"/>
</dbReference>
<gene>
    <name evidence="6" type="ORF">CfE428DRAFT_4325</name>
</gene>
<dbReference type="PROSITE" id="PS00041">
    <property type="entry name" value="HTH_ARAC_FAMILY_1"/>
    <property type="match status" value="1"/>
</dbReference>
<dbReference type="InterPro" id="IPR003313">
    <property type="entry name" value="AraC-bd"/>
</dbReference>
<dbReference type="Pfam" id="PF02311">
    <property type="entry name" value="AraC_binding"/>
    <property type="match status" value="1"/>
</dbReference>
<dbReference type="SMART" id="SM00342">
    <property type="entry name" value="HTH_ARAC"/>
    <property type="match status" value="1"/>
</dbReference>
<evidence type="ECO:0000313" key="7">
    <source>
        <dbReference type="Proteomes" id="UP000005824"/>
    </source>
</evidence>
<dbReference type="PANTHER" id="PTHR46796">
    <property type="entry name" value="HTH-TYPE TRANSCRIPTIONAL ACTIVATOR RHAS-RELATED"/>
    <property type="match status" value="1"/>
</dbReference>
<dbReference type="eggNOG" id="COG2207">
    <property type="taxonomic scope" value="Bacteria"/>
</dbReference>
<dbReference type="AlphaFoldDB" id="B4D5Y6"/>
<keyword evidence="4" id="KW-0804">Transcription</keyword>
<sequence length="297" mass="33434">MNVQTHFPEKRPSFVSTQVAEARRYYLDLQPRATREITVVCGGVERVRPDYVVQRRTFPYYAVEFVAEGEGSLLLAGKRCRLRPGVVFAYGPRVPHTIRTEPGRPMLKYYVDFVGRRAKELLEDGPVRPGRLAQVSTPGEIREIFESLQRNGGGESPFGPALCAALIPVLLLKIAERAVPAGGADPRALATYQRARALIDARFLEFKTLDDAARAAGVNLSYLCRLFQRFDHQTPYRHLLHLKMNRAAQLLLDRGMLVKEAAAELGFSDPFNFSRAFRSVFGLAPEKFLARTQRRGE</sequence>
<keyword evidence="7" id="KW-1185">Reference proteome</keyword>
<dbReference type="Pfam" id="PF12833">
    <property type="entry name" value="HTH_18"/>
    <property type="match status" value="1"/>
</dbReference>
<dbReference type="SUPFAM" id="SSF46689">
    <property type="entry name" value="Homeodomain-like"/>
    <property type="match status" value="2"/>
</dbReference>
<dbReference type="InterPro" id="IPR018062">
    <property type="entry name" value="HTH_AraC-typ_CS"/>
</dbReference>
<reference evidence="6 7" key="1">
    <citation type="journal article" date="2011" name="J. Bacteriol.">
        <title>Genome sequence of Chthoniobacter flavus Ellin428, an aerobic heterotrophic soil bacterium.</title>
        <authorList>
            <person name="Kant R."/>
            <person name="van Passel M.W."/>
            <person name="Palva A."/>
            <person name="Lucas S."/>
            <person name="Lapidus A."/>
            <person name="Glavina Del Rio T."/>
            <person name="Dalin E."/>
            <person name="Tice H."/>
            <person name="Bruce D."/>
            <person name="Goodwin L."/>
            <person name="Pitluck S."/>
            <person name="Larimer F.W."/>
            <person name="Land M.L."/>
            <person name="Hauser L."/>
            <person name="Sangwan P."/>
            <person name="de Vos W.M."/>
            <person name="Janssen P.H."/>
            <person name="Smidt H."/>
        </authorList>
    </citation>
    <scope>NUCLEOTIDE SEQUENCE [LARGE SCALE GENOMIC DNA]</scope>
    <source>
        <strain evidence="6 7">Ellin428</strain>
    </source>
</reference>
<evidence type="ECO:0000256" key="4">
    <source>
        <dbReference type="ARBA" id="ARBA00023163"/>
    </source>
</evidence>
<feature type="domain" description="HTH araC/xylS-type" evidence="5">
    <location>
        <begin position="193"/>
        <end position="291"/>
    </location>
</feature>
<keyword evidence="1" id="KW-0805">Transcription regulation</keyword>
<evidence type="ECO:0000256" key="3">
    <source>
        <dbReference type="ARBA" id="ARBA00023159"/>
    </source>
</evidence>
<dbReference type="PROSITE" id="PS01124">
    <property type="entry name" value="HTH_ARAC_FAMILY_2"/>
    <property type="match status" value="1"/>
</dbReference>
<dbReference type="GO" id="GO:0003700">
    <property type="term" value="F:DNA-binding transcription factor activity"/>
    <property type="evidence" value="ECO:0007669"/>
    <property type="project" value="InterPro"/>
</dbReference>
<dbReference type="Gene3D" id="2.60.120.10">
    <property type="entry name" value="Jelly Rolls"/>
    <property type="match status" value="1"/>
</dbReference>
<dbReference type="GO" id="GO:0043565">
    <property type="term" value="F:sequence-specific DNA binding"/>
    <property type="evidence" value="ECO:0007669"/>
    <property type="project" value="InterPro"/>
</dbReference>
<dbReference type="InParanoid" id="B4D5Y6"/>
<evidence type="ECO:0000259" key="5">
    <source>
        <dbReference type="PROSITE" id="PS01124"/>
    </source>
</evidence>
<dbReference type="RefSeq" id="WP_006981649.1">
    <property type="nucleotide sequence ID" value="NZ_ABVL01000014.1"/>
</dbReference>